<dbReference type="EMBL" id="VDEP01000177">
    <property type="protein sequence ID" value="KAA1125571.1"/>
    <property type="molecule type" value="Genomic_DNA"/>
</dbReference>
<reference evidence="3 4" key="1">
    <citation type="submission" date="2019-05" db="EMBL/GenBank/DDBJ databases">
        <title>Emergence of the Ug99 lineage of the wheat stem rust pathogen through somatic hybridization.</title>
        <authorList>
            <person name="Li F."/>
            <person name="Upadhyaya N.M."/>
            <person name="Sperschneider J."/>
            <person name="Matny O."/>
            <person name="Nguyen-Phuc H."/>
            <person name="Mago R."/>
            <person name="Raley C."/>
            <person name="Miller M.E."/>
            <person name="Silverstein K.A.T."/>
            <person name="Henningsen E."/>
            <person name="Hirsch C.D."/>
            <person name="Visser B."/>
            <person name="Pretorius Z.A."/>
            <person name="Steffenson B.J."/>
            <person name="Schwessinger B."/>
            <person name="Dodds P.N."/>
            <person name="Figueroa M."/>
        </authorList>
    </citation>
    <scope>NUCLEOTIDE SEQUENCE [LARGE SCALE GENOMIC DNA]</scope>
    <source>
        <strain evidence="1">21-0</strain>
        <strain evidence="2 4">Ug99</strain>
    </source>
</reference>
<evidence type="ECO:0000313" key="1">
    <source>
        <dbReference type="EMBL" id="KAA1090995.1"/>
    </source>
</evidence>
<comment type="caution">
    <text evidence="1">The sequence shown here is derived from an EMBL/GenBank/DDBJ whole genome shotgun (WGS) entry which is preliminary data.</text>
</comment>
<dbReference type="PANTHER" id="PTHR33324:SF2">
    <property type="entry name" value="MYB_SANT-LIKE DNA-BINDING DOMAIN-CONTAINING PROTEIN"/>
    <property type="match status" value="1"/>
</dbReference>
<dbReference type="AlphaFoldDB" id="A0A5B0NNZ5"/>
<sequence>MAHRPPAISWDTDGVNNGPSSMTILLTWLGTNNNYVRWRSAASKCALCHEILAEMRLQGIHHRNIHSIRLRMTLLEGSYNQAYEWECTTGGFMTAISVDGYTRVSVREHLLRMCKYWDELGPIMRPEEGEDY</sequence>
<evidence type="ECO:0000313" key="3">
    <source>
        <dbReference type="Proteomes" id="UP000324748"/>
    </source>
</evidence>
<dbReference type="EMBL" id="VSWC01000092">
    <property type="protein sequence ID" value="KAA1090995.1"/>
    <property type="molecule type" value="Genomic_DNA"/>
</dbReference>
<evidence type="ECO:0000313" key="4">
    <source>
        <dbReference type="Proteomes" id="UP000325313"/>
    </source>
</evidence>
<dbReference type="Proteomes" id="UP000325313">
    <property type="component" value="Unassembled WGS sequence"/>
</dbReference>
<gene>
    <name evidence="1" type="ORF">PGT21_020071</name>
    <name evidence="2" type="ORF">PGTUg99_020344</name>
</gene>
<dbReference type="OrthoDB" id="96345at2759"/>
<dbReference type="Proteomes" id="UP000324748">
    <property type="component" value="Unassembled WGS sequence"/>
</dbReference>
<protein>
    <submittedName>
        <fullName evidence="1">Uncharacterized protein</fullName>
    </submittedName>
</protein>
<evidence type="ECO:0000313" key="2">
    <source>
        <dbReference type="EMBL" id="KAA1125571.1"/>
    </source>
</evidence>
<organism evidence="1 3">
    <name type="scientific">Puccinia graminis f. sp. tritici</name>
    <dbReference type="NCBI Taxonomy" id="56615"/>
    <lineage>
        <taxon>Eukaryota</taxon>
        <taxon>Fungi</taxon>
        <taxon>Dikarya</taxon>
        <taxon>Basidiomycota</taxon>
        <taxon>Pucciniomycotina</taxon>
        <taxon>Pucciniomycetes</taxon>
        <taxon>Pucciniales</taxon>
        <taxon>Pucciniaceae</taxon>
        <taxon>Puccinia</taxon>
    </lineage>
</organism>
<accession>A0A5B0NNZ5</accession>
<keyword evidence="3" id="KW-1185">Reference proteome</keyword>
<dbReference type="PANTHER" id="PTHR33324">
    <property type="entry name" value="EXPRESSED PROTEIN"/>
    <property type="match status" value="1"/>
</dbReference>
<proteinExistence type="predicted"/>
<name>A0A5B0NNZ5_PUCGR</name>